<dbReference type="EMBL" id="CALNXJ010000016">
    <property type="protein sequence ID" value="CAH3118366.1"/>
    <property type="molecule type" value="Genomic_DNA"/>
</dbReference>
<gene>
    <name evidence="1" type="ORF">PMEA_00007309</name>
</gene>
<evidence type="ECO:0000313" key="1">
    <source>
        <dbReference type="EMBL" id="CAH3118366.1"/>
    </source>
</evidence>
<accession>A0AAU9WM30</accession>
<comment type="caution">
    <text evidence="1">The sequence shown here is derived from an EMBL/GenBank/DDBJ whole genome shotgun (WGS) entry which is preliminary data.</text>
</comment>
<proteinExistence type="predicted"/>
<dbReference type="AlphaFoldDB" id="A0AAU9WM30"/>
<dbReference type="Proteomes" id="UP001159428">
    <property type="component" value="Unassembled WGS sequence"/>
</dbReference>
<name>A0AAU9WM30_9CNID</name>
<sequence length="204" mass="23340">LVNQSVIHSTWQRILTQEVIILSCPDSSGLHLCEFLAIDKYSVTKKLQGNNSFYHFSLASPCDSAPCKNRTVYVPEYQWDSYHSECHPEFCGINCDRKGSRNCVKLLTLVTFSRRISKRRLQDVKAVSEKQEYPILSTSFFLTPWVVRKAANKCSETIVRKTWEVQEFIGQHTRAKLLDNSLTVSWGHINFEDLTGDISCGTDL</sequence>
<feature type="non-terminal residue" evidence="1">
    <location>
        <position position="1"/>
    </location>
</feature>
<keyword evidence="2" id="KW-1185">Reference proteome</keyword>
<evidence type="ECO:0000313" key="2">
    <source>
        <dbReference type="Proteomes" id="UP001159428"/>
    </source>
</evidence>
<protein>
    <submittedName>
        <fullName evidence="1">Uncharacterized protein</fullName>
    </submittedName>
</protein>
<reference evidence="1 2" key="1">
    <citation type="submission" date="2022-05" db="EMBL/GenBank/DDBJ databases">
        <authorList>
            <consortium name="Genoscope - CEA"/>
            <person name="William W."/>
        </authorList>
    </citation>
    <scope>NUCLEOTIDE SEQUENCE [LARGE SCALE GENOMIC DNA]</scope>
</reference>
<organism evidence="1 2">
    <name type="scientific">Pocillopora meandrina</name>
    <dbReference type="NCBI Taxonomy" id="46732"/>
    <lineage>
        <taxon>Eukaryota</taxon>
        <taxon>Metazoa</taxon>
        <taxon>Cnidaria</taxon>
        <taxon>Anthozoa</taxon>
        <taxon>Hexacorallia</taxon>
        <taxon>Scleractinia</taxon>
        <taxon>Astrocoeniina</taxon>
        <taxon>Pocilloporidae</taxon>
        <taxon>Pocillopora</taxon>
    </lineage>
</organism>